<feature type="domain" description="EGF-like" evidence="2">
    <location>
        <begin position="109"/>
        <end position="140"/>
    </location>
</feature>
<feature type="domain" description="EGF-like" evidence="2">
    <location>
        <begin position="142"/>
        <end position="174"/>
    </location>
</feature>
<dbReference type="InParanoid" id="A0A5N4B6U8"/>
<name>A0A5N4B6U8_PHOPY</name>
<gene>
    <name evidence="3" type="ORF">PPYR_02060</name>
</gene>
<feature type="domain" description="EGF-like" evidence="2">
    <location>
        <begin position="315"/>
        <end position="347"/>
    </location>
</feature>
<feature type="domain" description="EGF-like" evidence="2">
    <location>
        <begin position="278"/>
        <end position="313"/>
    </location>
</feature>
<evidence type="ECO:0000259" key="2">
    <source>
        <dbReference type="SMART" id="SM00181"/>
    </source>
</evidence>
<sequence>MYKMASFRADAFLFKIIVVVNAVVICTAYVPATLPPDRSVNFVGAAKKLPPRGPGICNLEVPTIDLLTEADRRGPIPAGNGTKPGHSIISICCSGWKPKPHVANKCEPICDNGCVNGNCTAPNVCVCLPGYVRDLGNNCIPTCPKGCVHGVCTLQGTCSCSAGYTLDLKGQFCIPICTGGCGAGGNCTAPNVCSCKPGYKKVLATGKCDFNCEGGCPSGTHCVGPNECSCPAGFIKRNNACEAQCPRGCLNGLCTGPNQCTCPSGWTLDLTGTSCQAHCTQPCLNGDCTGPNVCTCKTGYIKDPSAPAGNRCVAHCPGGCLNGQCSGPNLCICNPGFIKNQGTNTCIRRMRRELHMELIPEQLNEFSRD</sequence>
<dbReference type="PANTHER" id="PTHR24047:SF32">
    <property type="entry name" value="FI01909P-RELATED"/>
    <property type="match status" value="1"/>
</dbReference>
<accession>A0A5N4B6U8</accession>
<keyword evidence="4" id="KW-1185">Reference proteome</keyword>
<protein>
    <recommendedName>
        <fullName evidence="2">EGF-like domain-containing protein</fullName>
    </recommendedName>
</protein>
<comment type="caution">
    <text evidence="3">The sequence shown here is derived from an EMBL/GenBank/DDBJ whole genome shotgun (WGS) entry which is preliminary data.</text>
</comment>
<evidence type="ECO:0000256" key="1">
    <source>
        <dbReference type="SAM" id="Phobius"/>
    </source>
</evidence>
<feature type="domain" description="EGF-like" evidence="2">
    <location>
        <begin position="176"/>
        <end position="209"/>
    </location>
</feature>
<keyword evidence="1" id="KW-1133">Transmembrane helix</keyword>
<evidence type="ECO:0000313" key="4">
    <source>
        <dbReference type="Proteomes" id="UP000327044"/>
    </source>
</evidence>
<dbReference type="Gene3D" id="2.10.25.10">
    <property type="entry name" value="Laminin"/>
    <property type="match status" value="6"/>
</dbReference>
<feature type="domain" description="EGF-like" evidence="2">
    <location>
        <begin position="211"/>
        <end position="242"/>
    </location>
</feature>
<reference evidence="3 4" key="1">
    <citation type="journal article" date="2018" name="Elife">
        <title>Firefly genomes illuminate parallel origins of bioluminescence in beetles.</title>
        <authorList>
            <person name="Fallon T.R."/>
            <person name="Lower S.E."/>
            <person name="Chang C.H."/>
            <person name="Bessho-Uehara M."/>
            <person name="Martin G.J."/>
            <person name="Bewick A.J."/>
            <person name="Behringer M."/>
            <person name="Debat H.J."/>
            <person name="Wong I."/>
            <person name="Day J.C."/>
            <person name="Suvorov A."/>
            <person name="Silva C.J."/>
            <person name="Stanger-Hall K.F."/>
            <person name="Hall D.W."/>
            <person name="Schmitz R.J."/>
            <person name="Nelson D.R."/>
            <person name="Lewis S.M."/>
            <person name="Shigenobu S."/>
            <person name="Bybee S.M."/>
            <person name="Larracuente A.M."/>
            <person name="Oba Y."/>
            <person name="Weng J.K."/>
        </authorList>
    </citation>
    <scope>NUCLEOTIDE SEQUENCE [LARGE SCALE GENOMIC DNA]</scope>
    <source>
        <strain evidence="3">1611_PpyrPB1</strain>
        <tissue evidence="3">Whole body</tissue>
    </source>
</reference>
<dbReference type="Proteomes" id="UP000327044">
    <property type="component" value="Unassembled WGS sequence"/>
</dbReference>
<dbReference type="PANTHER" id="PTHR24047">
    <property type="entry name" value="FI01909P-RELATED"/>
    <property type="match status" value="1"/>
</dbReference>
<feature type="transmembrane region" description="Helical" evidence="1">
    <location>
        <begin position="12"/>
        <end position="32"/>
    </location>
</feature>
<dbReference type="AlphaFoldDB" id="A0A5N4B6U8"/>
<proteinExistence type="predicted"/>
<dbReference type="EMBL" id="VVIM01000001">
    <property type="protein sequence ID" value="KAB0805090.1"/>
    <property type="molecule type" value="Genomic_DNA"/>
</dbReference>
<dbReference type="SUPFAM" id="SSF57184">
    <property type="entry name" value="Growth factor receptor domain"/>
    <property type="match status" value="3"/>
</dbReference>
<feature type="domain" description="EGF-like" evidence="2">
    <location>
        <begin position="244"/>
        <end position="276"/>
    </location>
</feature>
<dbReference type="SMART" id="SM00181">
    <property type="entry name" value="EGF"/>
    <property type="match status" value="7"/>
</dbReference>
<dbReference type="InterPro" id="IPR000742">
    <property type="entry name" value="EGF"/>
</dbReference>
<dbReference type="InterPro" id="IPR053255">
    <property type="entry name" value="EGF-like_domain"/>
</dbReference>
<dbReference type="OrthoDB" id="10060424at2759"/>
<evidence type="ECO:0000313" key="3">
    <source>
        <dbReference type="EMBL" id="KAB0805090.1"/>
    </source>
</evidence>
<keyword evidence="1" id="KW-0472">Membrane</keyword>
<organism evidence="3 4">
    <name type="scientific">Photinus pyralis</name>
    <name type="common">Common eastern firefly</name>
    <name type="synonym">Lampyris pyralis</name>
    <dbReference type="NCBI Taxonomy" id="7054"/>
    <lineage>
        <taxon>Eukaryota</taxon>
        <taxon>Metazoa</taxon>
        <taxon>Ecdysozoa</taxon>
        <taxon>Arthropoda</taxon>
        <taxon>Hexapoda</taxon>
        <taxon>Insecta</taxon>
        <taxon>Pterygota</taxon>
        <taxon>Neoptera</taxon>
        <taxon>Endopterygota</taxon>
        <taxon>Coleoptera</taxon>
        <taxon>Polyphaga</taxon>
        <taxon>Elateriformia</taxon>
        <taxon>Elateroidea</taxon>
        <taxon>Lampyridae</taxon>
        <taxon>Lampyrinae</taxon>
        <taxon>Photinus</taxon>
    </lineage>
</organism>
<keyword evidence="1" id="KW-0812">Transmembrane</keyword>
<dbReference type="InterPro" id="IPR009030">
    <property type="entry name" value="Growth_fac_rcpt_cys_sf"/>
</dbReference>